<sequence>MNMLMLVMLAVRRMLVICRQLEWGVSATSATRGSNMRTSTHTDIAAGRKRRATGETQVDGGAADKADFGTVLSKYRVSGASEDLAASRAEEGALRARFGYQKSHASDDNTESRKHAGMDPEDLIDASEASRPGGMSEKAASLSSLLSLLEKRTDTQRQNFTAAHQLQVSTSEEIALLRTISNRHDEEVEAFKHSIKREKEWRKYLDKLTKEHKTRIAQLEAKLSREREDKQNFKMATEGRVDALLKHHQEGSEKILGKMGALEKMVEKQSAQISYLMRPVPVESEGCEKPKSQAKSTWVDLEPAFVDGWNTH</sequence>
<dbReference type="OrthoDB" id="3562889at2759"/>
<dbReference type="EMBL" id="KZ613913">
    <property type="protein sequence ID" value="PMD50800.1"/>
    <property type="molecule type" value="Genomic_DNA"/>
</dbReference>
<evidence type="ECO:0000313" key="5">
    <source>
        <dbReference type="Proteomes" id="UP000235371"/>
    </source>
</evidence>
<evidence type="ECO:0000313" key="4">
    <source>
        <dbReference type="EMBL" id="PMD50800.1"/>
    </source>
</evidence>
<evidence type="ECO:0000256" key="2">
    <source>
        <dbReference type="SAM" id="MobiDB-lite"/>
    </source>
</evidence>
<reference evidence="4 5" key="1">
    <citation type="submission" date="2016-04" db="EMBL/GenBank/DDBJ databases">
        <title>A degradative enzymes factory behind the ericoid mycorrhizal symbiosis.</title>
        <authorList>
            <consortium name="DOE Joint Genome Institute"/>
            <person name="Martino E."/>
            <person name="Morin E."/>
            <person name="Grelet G."/>
            <person name="Kuo A."/>
            <person name="Kohler A."/>
            <person name="Daghino S."/>
            <person name="Barry K."/>
            <person name="Choi C."/>
            <person name="Cichocki N."/>
            <person name="Clum A."/>
            <person name="Copeland A."/>
            <person name="Hainaut M."/>
            <person name="Haridas S."/>
            <person name="Labutti K."/>
            <person name="Lindquist E."/>
            <person name="Lipzen A."/>
            <person name="Khouja H.-R."/>
            <person name="Murat C."/>
            <person name="Ohm R."/>
            <person name="Olson A."/>
            <person name="Spatafora J."/>
            <person name="Veneault-Fourrey C."/>
            <person name="Henrissat B."/>
            <person name="Grigoriev I."/>
            <person name="Martin F."/>
            <person name="Perotto S."/>
        </authorList>
    </citation>
    <scope>NUCLEOTIDE SEQUENCE [LARGE SCALE GENOMIC DNA]</scope>
    <source>
        <strain evidence="4 5">E</strain>
    </source>
</reference>
<keyword evidence="1" id="KW-0175">Coiled coil</keyword>
<feature type="signal peptide" evidence="3">
    <location>
        <begin position="1"/>
        <end position="18"/>
    </location>
</feature>
<dbReference type="InParanoid" id="A0A2J6SJ88"/>
<protein>
    <submittedName>
        <fullName evidence="4">Uncharacterized protein</fullName>
    </submittedName>
</protein>
<keyword evidence="5" id="KW-1185">Reference proteome</keyword>
<feature type="chain" id="PRO_5014405431" evidence="3">
    <location>
        <begin position="19"/>
        <end position="312"/>
    </location>
</feature>
<evidence type="ECO:0000256" key="1">
    <source>
        <dbReference type="SAM" id="Coils"/>
    </source>
</evidence>
<dbReference type="Proteomes" id="UP000235371">
    <property type="component" value="Unassembled WGS sequence"/>
</dbReference>
<name>A0A2J6SJ88_9HELO</name>
<organism evidence="4 5">
    <name type="scientific">Hyaloscypha bicolor E</name>
    <dbReference type="NCBI Taxonomy" id="1095630"/>
    <lineage>
        <taxon>Eukaryota</taxon>
        <taxon>Fungi</taxon>
        <taxon>Dikarya</taxon>
        <taxon>Ascomycota</taxon>
        <taxon>Pezizomycotina</taxon>
        <taxon>Leotiomycetes</taxon>
        <taxon>Helotiales</taxon>
        <taxon>Hyaloscyphaceae</taxon>
        <taxon>Hyaloscypha</taxon>
        <taxon>Hyaloscypha bicolor</taxon>
    </lineage>
</organism>
<accession>A0A2J6SJ88</accession>
<evidence type="ECO:0000256" key="3">
    <source>
        <dbReference type="SAM" id="SignalP"/>
    </source>
</evidence>
<feature type="compositionally biased region" description="Basic and acidic residues" evidence="2">
    <location>
        <begin position="104"/>
        <end position="118"/>
    </location>
</feature>
<feature type="compositionally biased region" description="Polar residues" evidence="2">
    <location>
        <begin position="32"/>
        <end position="42"/>
    </location>
</feature>
<dbReference type="AlphaFoldDB" id="A0A2J6SJ88"/>
<feature type="region of interest" description="Disordered" evidence="2">
    <location>
        <begin position="32"/>
        <end position="61"/>
    </location>
</feature>
<dbReference type="GeneID" id="36579608"/>
<gene>
    <name evidence="4" type="ORF">K444DRAFT_276981</name>
</gene>
<proteinExistence type="predicted"/>
<dbReference type="RefSeq" id="XP_024727704.1">
    <property type="nucleotide sequence ID" value="XM_024871526.1"/>
</dbReference>
<keyword evidence="3" id="KW-0732">Signal</keyword>
<feature type="region of interest" description="Disordered" evidence="2">
    <location>
        <begin position="99"/>
        <end position="138"/>
    </location>
</feature>
<feature type="coiled-coil region" evidence="1">
    <location>
        <begin position="209"/>
        <end position="236"/>
    </location>
</feature>